<accession>A0A9N8HCJ4</accession>
<evidence type="ECO:0000313" key="2">
    <source>
        <dbReference type="Proteomes" id="UP001153069"/>
    </source>
</evidence>
<dbReference type="AlphaFoldDB" id="A0A9N8HCJ4"/>
<name>A0A9N8HCJ4_9STRA</name>
<organism evidence="1 2">
    <name type="scientific">Seminavis robusta</name>
    <dbReference type="NCBI Taxonomy" id="568900"/>
    <lineage>
        <taxon>Eukaryota</taxon>
        <taxon>Sar</taxon>
        <taxon>Stramenopiles</taxon>
        <taxon>Ochrophyta</taxon>
        <taxon>Bacillariophyta</taxon>
        <taxon>Bacillariophyceae</taxon>
        <taxon>Bacillariophycidae</taxon>
        <taxon>Naviculales</taxon>
        <taxon>Naviculaceae</taxon>
        <taxon>Seminavis</taxon>
    </lineage>
</organism>
<reference evidence="1" key="1">
    <citation type="submission" date="2020-06" db="EMBL/GenBank/DDBJ databases">
        <authorList>
            <consortium name="Plant Systems Biology data submission"/>
        </authorList>
    </citation>
    <scope>NUCLEOTIDE SEQUENCE</scope>
    <source>
        <strain evidence="1">D6</strain>
    </source>
</reference>
<proteinExistence type="predicted"/>
<comment type="caution">
    <text evidence="1">The sequence shown here is derived from an EMBL/GenBank/DDBJ whole genome shotgun (WGS) entry which is preliminary data.</text>
</comment>
<gene>
    <name evidence="1" type="ORF">SEMRO_385_G131600.1</name>
</gene>
<dbReference type="EMBL" id="CAICTM010000384">
    <property type="protein sequence ID" value="CAB9509321.1"/>
    <property type="molecule type" value="Genomic_DNA"/>
</dbReference>
<sequence>MYGRHIRRLYDFVRSYSIEGILYQADHNIYDNLLAASRGSIDGVCLDASFVQEEEWYSISHEIFPTHGSVDLERMLQANVIYINSGSFSAEYYREAEPTLFTGHSLMRIVMRMVKEVPQSLYTLVPGLSHTGTVRRLIHGTFSTAVVPQPLLAPEDPIEGLQIDVAADKMKLALQNGLFTGNDQVPPYFFAMIKPLPASDNPHSCWQGPTVTLDIQAPMGWGAQLDMFVNLVVYRHLVAVNATVTMHFGKRLPPNSKVLAAALERYHECGAEVDVDADPCYHPMCKRTVVPTEFEYPPAYYA</sequence>
<keyword evidence="2" id="KW-1185">Reference proteome</keyword>
<protein>
    <submittedName>
        <fullName evidence="1">Uncharacterized protein</fullName>
    </submittedName>
</protein>
<evidence type="ECO:0000313" key="1">
    <source>
        <dbReference type="EMBL" id="CAB9509321.1"/>
    </source>
</evidence>
<dbReference type="Proteomes" id="UP001153069">
    <property type="component" value="Unassembled WGS sequence"/>
</dbReference>